<gene>
    <name evidence="1" type="ORF">C7212DRAFT_366536</name>
</gene>
<dbReference type="STRING" id="42249.A0A317SI79"/>
<dbReference type="SUPFAM" id="SSF53335">
    <property type="entry name" value="S-adenosyl-L-methionine-dependent methyltransferases"/>
    <property type="match status" value="1"/>
</dbReference>
<keyword evidence="2" id="KW-1185">Reference proteome</keyword>
<reference evidence="1 2" key="1">
    <citation type="submission" date="2018-03" db="EMBL/GenBank/DDBJ databases">
        <title>Genomes of Pezizomycetes fungi and the evolution of truffles.</title>
        <authorList>
            <person name="Murat C."/>
            <person name="Payen T."/>
            <person name="Noel B."/>
            <person name="Kuo A."/>
            <person name="Martin F.M."/>
        </authorList>
    </citation>
    <scope>NUCLEOTIDE SEQUENCE [LARGE SCALE GENOMIC DNA]</scope>
    <source>
        <strain evidence="1">091103-1</strain>
    </source>
</reference>
<comment type="caution">
    <text evidence="1">The sequence shown here is derived from an EMBL/GenBank/DDBJ whole genome shotgun (WGS) entry which is preliminary data.</text>
</comment>
<accession>A0A317SI79</accession>
<dbReference type="Gene3D" id="3.40.50.150">
    <property type="entry name" value="Vaccinia Virus protein VP39"/>
    <property type="match status" value="1"/>
</dbReference>
<dbReference type="AlphaFoldDB" id="A0A317SI79"/>
<evidence type="ECO:0000313" key="2">
    <source>
        <dbReference type="Proteomes" id="UP000246991"/>
    </source>
</evidence>
<evidence type="ECO:0000313" key="1">
    <source>
        <dbReference type="EMBL" id="PWW72951.1"/>
    </source>
</evidence>
<dbReference type="InterPro" id="IPR029063">
    <property type="entry name" value="SAM-dependent_MTases_sf"/>
</dbReference>
<dbReference type="Proteomes" id="UP000246991">
    <property type="component" value="Unassembled WGS sequence"/>
</dbReference>
<protein>
    <submittedName>
        <fullName evidence="1">Uncharacterized protein</fullName>
    </submittedName>
</protein>
<sequence>MFEKIDIESSSLLLDTSRDVETDIWALGITEKSISAEVVGNPYNPGDLDRVDPSNDAQPNDIPQERFDFIHIRYKSTGVTDSPRIFRLAYEQTKPGGWIEVVENPPSSYTACSPTDDGAQRKGGVAPTSWAVKGFATSKMAFWIKQQLIEAGFVEVEEKVWRAPTGPWQKIVGIGRLIYSLLSMSWSSSSSRVGEMVNPGETYSVSRGPTVFVIARKP</sequence>
<organism evidence="1 2">
    <name type="scientific">Tuber magnatum</name>
    <name type="common">white Piedmont truffle</name>
    <dbReference type="NCBI Taxonomy" id="42249"/>
    <lineage>
        <taxon>Eukaryota</taxon>
        <taxon>Fungi</taxon>
        <taxon>Dikarya</taxon>
        <taxon>Ascomycota</taxon>
        <taxon>Pezizomycotina</taxon>
        <taxon>Pezizomycetes</taxon>
        <taxon>Pezizales</taxon>
        <taxon>Tuberaceae</taxon>
        <taxon>Tuber</taxon>
    </lineage>
</organism>
<name>A0A317SI79_9PEZI</name>
<dbReference type="OrthoDB" id="5304796at2759"/>
<dbReference type="EMBL" id="PYWC01000091">
    <property type="protein sequence ID" value="PWW72951.1"/>
    <property type="molecule type" value="Genomic_DNA"/>
</dbReference>
<proteinExistence type="predicted"/>